<protein>
    <submittedName>
        <fullName evidence="2">Uncharacterized protein</fullName>
    </submittedName>
</protein>
<feature type="compositionally biased region" description="Polar residues" evidence="1">
    <location>
        <begin position="1"/>
        <end position="10"/>
    </location>
</feature>
<gene>
    <name evidence="2" type="ORF">FGO68_gene8295</name>
</gene>
<reference evidence="2" key="1">
    <citation type="submission" date="2019-06" db="EMBL/GenBank/DDBJ databases">
        <authorList>
            <person name="Zheng W."/>
        </authorList>
    </citation>
    <scope>NUCLEOTIDE SEQUENCE</scope>
    <source>
        <strain evidence="2">QDHG01</strain>
    </source>
</reference>
<feature type="region of interest" description="Disordered" evidence="1">
    <location>
        <begin position="1"/>
        <end position="27"/>
    </location>
</feature>
<evidence type="ECO:0000313" key="2">
    <source>
        <dbReference type="EMBL" id="TNV82789.1"/>
    </source>
</evidence>
<sequence length="287" mass="32339">MTVVYSSQANRGKKSPKLHPDQGLSPQAKVNLPNKALTAKDLVIRACNQSSTPKTIRHDKAKSLAIKRYYFKNQQNISNLQEGHVEWLVNMATAPTESEQVTYYRTAAADRQQISTDDKILLRLQKRDINFVKSTRPELNVRQEDYTDRANAQQESNQNSMTHLREWSQQSGETQRTTVFRQYENYLGRSALIRGSPLKVKTLNSTVGDLRAPKGDQDMTAQHSSQGSLNNGSSLQQLMGIGMQLAPKQSQNGGVQEEYRKRSGGTALHRVLKSNESHRSISRESLK</sequence>
<dbReference type="AlphaFoldDB" id="A0A8J8T599"/>
<accession>A0A8J8T599</accession>
<feature type="compositionally biased region" description="Basic and acidic residues" evidence="1">
    <location>
        <begin position="273"/>
        <end position="287"/>
    </location>
</feature>
<evidence type="ECO:0000256" key="1">
    <source>
        <dbReference type="SAM" id="MobiDB-lite"/>
    </source>
</evidence>
<dbReference type="EMBL" id="RRYP01004538">
    <property type="protein sequence ID" value="TNV82789.1"/>
    <property type="molecule type" value="Genomic_DNA"/>
</dbReference>
<name>A0A8J8T599_HALGN</name>
<organism evidence="2 3">
    <name type="scientific">Halteria grandinella</name>
    <dbReference type="NCBI Taxonomy" id="5974"/>
    <lineage>
        <taxon>Eukaryota</taxon>
        <taxon>Sar</taxon>
        <taxon>Alveolata</taxon>
        <taxon>Ciliophora</taxon>
        <taxon>Intramacronucleata</taxon>
        <taxon>Spirotrichea</taxon>
        <taxon>Stichotrichia</taxon>
        <taxon>Sporadotrichida</taxon>
        <taxon>Halteriidae</taxon>
        <taxon>Halteria</taxon>
    </lineage>
</organism>
<keyword evidence="3" id="KW-1185">Reference proteome</keyword>
<dbReference type="Proteomes" id="UP000785679">
    <property type="component" value="Unassembled WGS sequence"/>
</dbReference>
<comment type="caution">
    <text evidence="2">The sequence shown here is derived from an EMBL/GenBank/DDBJ whole genome shotgun (WGS) entry which is preliminary data.</text>
</comment>
<feature type="region of interest" description="Disordered" evidence="1">
    <location>
        <begin position="150"/>
        <end position="175"/>
    </location>
</feature>
<evidence type="ECO:0000313" key="3">
    <source>
        <dbReference type="Proteomes" id="UP000785679"/>
    </source>
</evidence>
<feature type="compositionally biased region" description="Low complexity" evidence="1">
    <location>
        <begin position="224"/>
        <end position="234"/>
    </location>
</feature>
<proteinExistence type="predicted"/>
<feature type="region of interest" description="Disordered" evidence="1">
    <location>
        <begin position="247"/>
        <end position="287"/>
    </location>
</feature>
<feature type="region of interest" description="Disordered" evidence="1">
    <location>
        <begin position="209"/>
        <end position="234"/>
    </location>
</feature>